<feature type="compositionally biased region" description="Low complexity" evidence="1">
    <location>
        <begin position="139"/>
        <end position="150"/>
    </location>
</feature>
<feature type="region of interest" description="Disordered" evidence="1">
    <location>
        <begin position="317"/>
        <end position="382"/>
    </location>
</feature>
<name>A0ABD1NAW0_9FABA</name>
<dbReference type="EMBL" id="JBGMDY010000002">
    <property type="protein sequence ID" value="KAL2345061.1"/>
    <property type="molecule type" value="Genomic_DNA"/>
</dbReference>
<accession>A0ABD1NAW0</accession>
<dbReference type="AlphaFoldDB" id="A0ABD1NAW0"/>
<feature type="region of interest" description="Disordered" evidence="1">
    <location>
        <begin position="72"/>
        <end position="194"/>
    </location>
</feature>
<evidence type="ECO:0008006" key="4">
    <source>
        <dbReference type="Google" id="ProtNLM"/>
    </source>
</evidence>
<comment type="caution">
    <text evidence="2">The sequence shown here is derived from an EMBL/GenBank/DDBJ whole genome shotgun (WGS) entry which is preliminary data.</text>
</comment>
<proteinExistence type="predicted"/>
<reference evidence="2 3" key="1">
    <citation type="submission" date="2024-08" db="EMBL/GenBank/DDBJ databases">
        <title>Insights into the chromosomal genome structure of Flemingia macrophylla.</title>
        <authorList>
            <person name="Ding Y."/>
            <person name="Zhao Y."/>
            <person name="Bi W."/>
            <person name="Wu M."/>
            <person name="Zhao G."/>
            <person name="Gong Y."/>
            <person name="Li W."/>
            <person name="Zhang P."/>
        </authorList>
    </citation>
    <scope>NUCLEOTIDE SEQUENCE [LARGE SCALE GENOMIC DNA]</scope>
    <source>
        <strain evidence="2">DYQJB</strain>
        <tissue evidence="2">Leaf</tissue>
    </source>
</reference>
<gene>
    <name evidence="2" type="ORF">Fmac_006346</name>
</gene>
<sequence>MQRFFLRFMFTDLAGIASPGAFADISKLDLVGEGLGRSGAWPKEAVLLRLRQRRPFPSSECVCRCRPSPVVGVAGPTSSSAPAPAPTPTPPSTATHDDGHRPLLPFHDGPRHRSIPFQHQSSASPSPSPSPSADPHFNDAATATATVDAAPKPRALPSDSAKKKRGRPRKYSPDGNIALGLAPGPTHVAPSSSAEPLAKKHRGCLLAPGRSRWTPSFYDSDRRFPAWGFGGKISAGNAAESAYSILSRHSRLRSALLLSSHRFSSVSKRLFRWGVGGGTCKDTPTLKSAYAGSREISYGTKLQHVSSCKALDSTGVPNRGEECDGGSSARQGCQTEGGSARKVLGSAGDADPRRECQGVIGLTGGADPRRGSQGVPGPAGVPNRVRECMGSSARQGVLIQGGGVS</sequence>
<keyword evidence="3" id="KW-1185">Reference proteome</keyword>
<feature type="compositionally biased region" description="Polar residues" evidence="1">
    <location>
        <begin position="328"/>
        <end position="337"/>
    </location>
</feature>
<organism evidence="2 3">
    <name type="scientific">Flemingia macrophylla</name>
    <dbReference type="NCBI Taxonomy" id="520843"/>
    <lineage>
        <taxon>Eukaryota</taxon>
        <taxon>Viridiplantae</taxon>
        <taxon>Streptophyta</taxon>
        <taxon>Embryophyta</taxon>
        <taxon>Tracheophyta</taxon>
        <taxon>Spermatophyta</taxon>
        <taxon>Magnoliopsida</taxon>
        <taxon>eudicotyledons</taxon>
        <taxon>Gunneridae</taxon>
        <taxon>Pentapetalae</taxon>
        <taxon>rosids</taxon>
        <taxon>fabids</taxon>
        <taxon>Fabales</taxon>
        <taxon>Fabaceae</taxon>
        <taxon>Papilionoideae</taxon>
        <taxon>50 kb inversion clade</taxon>
        <taxon>NPAAA clade</taxon>
        <taxon>indigoferoid/millettioid clade</taxon>
        <taxon>Phaseoleae</taxon>
        <taxon>Flemingia</taxon>
    </lineage>
</organism>
<protein>
    <recommendedName>
        <fullName evidence="4">AT-hook motif nuclear-localized protein</fullName>
    </recommendedName>
</protein>
<dbReference type="Proteomes" id="UP001603857">
    <property type="component" value="Unassembled WGS sequence"/>
</dbReference>
<evidence type="ECO:0000313" key="3">
    <source>
        <dbReference type="Proteomes" id="UP001603857"/>
    </source>
</evidence>
<evidence type="ECO:0000256" key="1">
    <source>
        <dbReference type="SAM" id="MobiDB-lite"/>
    </source>
</evidence>
<evidence type="ECO:0000313" key="2">
    <source>
        <dbReference type="EMBL" id="KAL2345061.1"/>
    </source>
</evidence>